<dbReference type="PROSITE" id="PS00798">
    <property type="entry name" value="ALDOKETO_REDUCTASE_1"/>
    <property type="match status" value="1"/>
</dbReference>
<dbReference type="GO" id="GO:0016491">
    <property type="term" value="F:oxidoreductase activity"/>
    <property type="evidence" value="ECO:0007669"/>
    <property type="project" value="UniProtKB-KW"/>
</dbReference>
<comment type="function">
    <text evidence="7">Catalyzes the initial reaction in the xylose utilization pathway by reducing D-xylose into xylitol. Xylose is a major component of hemicelluloses such as xylan. Most fungi utilize D-xylose via three enzymatic reactions, xylose reductase (XR), xylitol dehydrogenase (XDH), and xylulokinase, to form xylulose 5-phosphate, which enters pentose phosphate pathway.</text>
</comment>
<feature type="active site" description="Proton donor" evidence="10">
    <location>
        <position position="48"/>
    </location>
</feature>
<dbReference type="InterPro" id="IPR020471">
    <property type="entry name" value="AKR"/>
</dbReference>
<comment type="similarity">
    <text evidence="2">Belongs to the aldo/keto reductase family.</text>
</comment>
<dbReference type="SUPFAM" id="SSF51430">
    <property type="entry name" value="NAD(P)-linked oxidoreductase"/>
    <property type="match status" value="1"/>
</dbReference>
<dbReference type="InterPro" id="IPR018170">
    <property type="entry name" value="Aldo/ket_reductase_CS"/>
</dbReference>
<feature type="binding site" evidence="11">
    <location>
        <position position="106"/>
    </location>
    <ligand>
        <name>substrate</name>
    </ligand>
</feature>
<dbReference type="CDD" id="cd19071">
    <property type="entry name" value="AKR_AKR1-5-like"/>
    <property type="match status" value="1"/>
</dbReference>
<dbReference type="Proteomes" id="UP000186955">
    <property type="component" value="Unassembled WGS sequence"/>
</dbReference>
<dbReference type="EMBL" id="MNBE01000639">
    <property type="protein sequence ID" value="OKP01288.1"/>
    <property type="molecule type" value="Genomic_DNA"/>
</dbReference>
<protein>
    <recommendedName>
        <fullName evidence="3">D-xylose reductase [NAD(P)H]</fullName>
        <ecNumber evidence="3">1.1.1.307</ecNumber>
    </recommendedName>
</protein>
<evidence type="ECO:0000313" key="14">
    <source>
        <dbReference type="EMBL" id="OKP01288.1"/>
    </source>
</evidence>
<dbReference type="OrthoDB" id="416253at2759"/>
<evidence type="ECO:0000256" key="7">
    <source>
        <dbReference type="ARBA" id="ARBA00025065"/>
    </source>
</evidence>
<feature type="domain" description="NADP-dependent oxidoreductase" evidence="13">
    <location>
        <begin position="16"/>
        <end position="285"/>
    </location>
</feature>
<accession>A0A1Q5TM26</accession>
<dbReference type="PANTHER" id="PTHR11732">
    <property type="entry name" value="ALDO/KETO REDUCTASE"/>
    <property type="match status" value="1"/>
</dbReference>
<evidence type="ECO:0000256" key="6">
    <source>
        <dbReference type="ARBA" id="ARBA00023027"/>
    </source>
</evidence>
<evidence type="ECO:0000256" key="4">
    <source>
        <dbReference type="ARBA" id="ARBA00022629"/>
    </source>
</evidence>
<dbReference type="PROSITE" id="PS00062">
    <property type="entry name" value="ALDOKETO_REDUCTASE_2"/>
    <property type="match status" value="1"/>
</dbReference>
<dbReference type="AlphaFoldDB" id="A0A1Q5TM26"/>
<keyword evidence="15" id="KW-1185">Reference proteome</keyword>
<dbReference type="InterPro" id="IPR036812">
    <property type="entry name" value="NAD(P)_OxRdtase_dom_sf"/>
</dbReference>
<keyword evidence="4" id="KW-0859">Xylose metabolism</keyword>
<evidence type="ECO:0000256" key="10">
    <source>
        <dbReference type="PIRSR" id="PIRSR000097-1"/>
    </source>
</evidence>
<evidence type="ECO:0000256" key="3">
    <source>
        <dbReference type="ARBA" id="ARBA00012845"/>
    </source>
</evidence>
<evidence type="ECO:0000256" key="12">
    <source>
        <dbReference type="PIRSR" id="PIRSR000097-3"/>
    </source>
</evidence>
<gene>
    <name evidence="14" type="ORF">PENSUB_7278</name>
</gene>
<sequence>MPTKFKLNTGAEIPGIGFGTWQDEAAQEDAVTEALKAGYRHIDTARVYLTEKPVGKAIKKSGIPREELFITTKLWNNKHHPDDVAPALRQSLDDLAMEYVDLYLIHWPVAWKRGDELFPKRNGNMILEDIDIVDTYKAMEKLLSTGKVKAIGVSNFSKAEMERLLQNTSVVPAVHQMECHPWLQQREFTTWHRKKGIHVTHYSPFGNQNQFYGEKGSIGKLIDEPVLAEVGKQYNKSAPQVTLAWGITQGHSVLPKSKTPSRIQANLKGDFRLSPRDMEKIQYIDKKLRFNDSSGEFGREFFTDLEGK</sequence>
<proteinExistence type="inferred from homology"/>
<dbReference type="FunFam" id="3.20.20.100:FF:000007">
    <property type="entry name" value="NAD(P)H-dependent D-xylose reductase xyl1"/>
    <property type="match status" value="1"/>
</dbReference>
<reference evidence="14 15" key="1">
    <citation type="submission" date="2016-10" db="EMBL/GenBank/DDBJ databases">
        <title>Genome sequence of the ascomycete fungus Penicillium subrubescens.</title>
        <authorList>
            <person name="De Vries R.P."/>
            <person name="Peng M."/>
            <person name="Dilokpimol A."/>
            <person name="Hilden K."/>
            <person name="Makela M.R."/>
            <person name="Grigoriev I."/>
            <person name="Riley R."/>
            <person name="Granchi Z."/>
        </authorList>
    </citation>
    <scope>NUCLEOTIDE SEQUENCE [LARGE SCALE GENOMIC DNA]</scope>
    <source>
        <strain evidence="14 15">CBS 132785</strain>
    </source>
</reference>
<dbReference type="GO" id="GO:0042732">
    <property type="term" value="P:D-xylose metabolic process"/>
    <property type="evidence" value="ECO:0007669"/>
    <property type="project" value="UniProtKB-KW"/>
</dbReference>
<evidence type="ECO:0000256" key="1">
    <source>
        <dbReference type="ARBA" id="ARBA00004722"/>
    </source>
</evidence>
<comment type="caution">
    <text evidence="14">The sequence shown here is derived from an EMBL/GenBank/DDBJ whole genome shotgun (WGS) entry which is preliminary data.</text>
</comment>
<evidence type="ECO:0000313" key="15">
    <source>
        <dbReference type="Proteomes" id="UP000186955"/>
    </source>
</evidence>
<dbReference type="Pfam" id="PF00248">
    <property type="entry name" value="Aldo_ket_red"/>
    <property type="match status" value="1"/>
</dbReference>
<comment type="catalytic activity">
    <reaction evidence="9">
        <text>xylitol + NAD(+) = D-xylose + NADH + H(+)</text>
        <dbReference type="Rhea" id="RHEA:27441"/>
        <dbReference type="ChEBI" id="CHEBI:15378"/>
        <dbReference type="ChEBI" id="CHEBI:17151"/>
        <dbReference type="ChEBI" id="CHEBI:53455"/>
        <dbReference type="ChEBI" id="CHEBI:57540"/>
        <dbReference type="ChEBI" id="CHEBI:57945"/>
        <dbReference type="EC" id="1.1.1.307"/>
    </reaction>
</comment>
<dbReference type="PRINTS" id="PR00069">
    <property type="entry name" value="ALDKETRDTASE"/>
</dbReference>
<dbReference type="STRING" id="1316194.A0A1Q5TM26"/>
<evidence type="ECO:0000256" key="11">
    <source>
        <dbReference type="PIRSR" id="PIRSR000097-2"/>
    </source>
</evidence>
<keyword evidence="6" id="KW-0520">NAD</keyword>
<dbReference type="PIRSF" id="PIRSF000097">
    <property type="entry name" value="AKR"/>
    <property type="match status" value="1"/>
</dbReference>
<feature type="site" description="Lowers pKa of active site Tyr" evidence="12">
    <location>
        <position position="73"/>
    </location>
</feature>
<dbReference type="Gene3D" id="3.20.20.100">
    <property type="entry name" value="NADP-dependent oxidoreductase domain"/>
    <property type="match status" value="1"/>
</dbReference>
<name>A0A1Q5TM26_9EURO</name>
<evidence type="ECO:0000256" key="8">
    <source>
        <dbReference type="ARBA" id="ARBA00047534"/>
    </source>
</evidence>
<evidence type="ECO:0000256" key="2">
    <source>
        <dbReference type="ARBA" id="ARBA00007905"/>
    </source>
</evidence>
<evidence type="ECO:0000256" key="9">
    <source>
        <dbReference type="ARBA" id="ARBA00049485"/>
    </source>
</evidence>
<dbReference type="InterPro" id="IPR023210">
    <property type="entry name" value="NADP_OxRdtase_dom"/>
</dbReference>
<dbReference type="EC" id="1.1.1.307" evidence="3"/>
<organism evidence="14 15">
    <name type="scientific">Penicillium subrubescens</name>
    <dbReference type="NCBI Taxonomy" id="1316194"/>
    <lineage>
        <taxon>Eukaryota</taxon>
        <taxon>Fungi</taxon>
        <taxon>Dikarya</taxon>
        <taxon>Ascomycota</taxon>
        <taxon>Pezizomycotina</taxon>
        <taxon>Eurotiomycetes</taxon>
        <taxon>Eurotiomycetidae</taxon>
        <taxon>Eurotiales</taxon>
        <taxon>Aspergillaceae</taxon>
        <taxon>Penicillium</taxon>
    </lineage>
</organism>
<keyword evidence="4" id="KW-0119">Carbohydrate metabolism</keyword>
<evidence type="ECO:0000256" key="5">
    <source>
        <dbReference type="ARBA" id="ARBA00023002"/>
    </source>
</evidence>
<keyword evidence="5" id="KW-0560">Oxidoreductase</keyword>
<evidence type="ECO:0000259" key="13">
    <source>
        <dbReference type="Pfam" id="PF00248"/>
    </source>
</evidence>
<comment type="catalytic activity">
    <reaction evidence="8">
        <text>xylitol + NADP(+) = D-xylose + NADPH + H(+)</text>
        <dbReference type="Rhea" id="RHEA:27445"/>
        <dbReference type="ChEBI" id="CHEBI:15378"/>
        <dbReference type="ChEBI" id="CHEBI:17151"/>
        <dbReference type="ChEBI" id="CHEBI:53455"/>
        <dbReference type="ChEBI" id="CHEBI:57783"/>
        <dbReference type="ChEBI" id="CHEBI:58349"/>
        <dbReference type="EC" id="1.1.1.307"/>
    </reaction>
</comment>
<comment type="pathway">
    <text evidence="1">Carbohydrate metabolism; D-xylose degradation.</text>
</comment>